<dbReference type="AlphaFoldDB" id="A0A0R1MGZ4"/>
<dbReference type="InterPro" id="IPR003797">
    <property type="entry name" value="DegV"/>
</dbReference>
<dbReference type="NCBIfam" id="TIGR00762">
    <property type="entry name" value="DegV"/>
    <property type="match status" value="1"/>
</dbReference>
<sequence>MIQGALGMLRIVTDSTAQLSREEIIANNITVIPLQLEVDGKTGLDGKDISRREFSESLADSTEIPRTSQPAIGQFLNVYNTLGKYNDPILSIHITKTLSGTVETARMAAKQTRAQVTVLDSGFTDRALGFVLLKAVELGRNTDDVEKVVAELKKIDKKIKLYCFINNIDYLVKNGRASRATGFIASAIRLKLLVTLEEGNFKVKGKSHGQKRFDLKVAKIVKNIIEDKSIKQVGLSYVDGEEAVFKIREEIKRRRPDISIFCNLTSPIIMAHVGHNGFAIIYV</sequence>
<proteinExistence type="predicted"/>
<dbReference type="Pfam" id="PF02645">
    <property type="entry name" value="DegV"/>
    <property type="match status" value="1"/>
</dbReference>
<dbReference type="PANTHER" id="PTHR33434:SF8">
    <property type="entry name" value="DEGV DOMAIN-CONTAINING PROTEIN SPR1019"/>
    <property type="match status" value="1"/>
</dbReference>
<dbReference type="Gene3D" id="3.40.50.10170">
    <property type="match status" value="1"/>
</dbReference>
<dbReference type="GO" id="GO:0008289">
    <property type="term" value="F:lipid binding"/>
    <property type="evidence" value="ECO:0007669"/>
    <property type="project" value="UniProtKB-KW"/>
</dbReference>
<accession>A0A0R1MGZ4</accession>
<reference evidence="2 3" key="1">
    <citation type="journal article" date="2015" name="Genome Announc.">
        <title>Expanding the biotechnology potential of lactobacilli through comparative genomics of 213 strains and associated genera.</title>
        <authorList>
            <person name="Sun Z."/>
            <person name="Harris H.M."/>
            <person name="McCann A."/>
            <person name="Guo C."/>
            <person name="Argimon S."/>
            <person name="Zhang W."/>
            <person name="Yang X."/>
            <person name="Jeffery I.B."/>
            <person name="Cooney J.C."/>
            <person name="Kagawa T.F."/>
            <person name="Liu W."/>
            <person name="Song Y."/>
            <person name="Salvetti E."/>
            <person name="Wrobel A."/>
            <person name="Rasinkangas P."/>
            <person name="Parkhill J."/>
            <person name="Rea M.C."/>
            <person name="O'Sullivan O."/>
            <person name="Ritari J."/>
            <person name="Douillard F.P."/>
            <person name="Paul Ross R."/>
            <person name="Yang R."/>
            <person name="Briner A.E."/>
            <person name="Felis G.E."/>
            <person name="de Vos W.M."/>
            <person name="Barrangou R."/>
            <person name="Klaenhammer T.R."/>
            <person name="Caufield P.W."/>
            <person name="Cui Y."/>
            <person name="Zhang H."/>
            <person name="O'Toole P.W."/>
        </authorList>
    </citation>
    <scope>NUCLEOTIDE SEQUENCE [LARGE SCALE GENOMIC DNA]</scope>
    <source>
        <strain evidence="2 3">DSM 19972</strain>
    </source>
</reference>
<dbReference type="EMBL" id="AZEH01000034">
    <property type="protein sequence ID" value="KRL05188.1"/>
    <property type="molecule type" value="Genomic_DNA"/>
</dbReference>
<evidence type="ECO:0000256" key="1">
    <source>
        <dbReference type="ARBA" id="ARBA00023121"/>
    </source>
</evidence>
<dbReference type="STRING" id="1423777.FD46_GL001139"/>
<comment type="caution">
    <text evidence="2">The sequence shown here is derived from an EMBL/GenBank/DDBJ whole genome shotgun (WGS) entry which is preliminary data.</text>
</comment>
<gene>
    <name evidence="2" type="ORF">FD46_GL001139</name>
</gene>
<dbReference type="PATRIC" id="fig|1423777.3.peg.1176"/>
<dbReference type="Proteomes" id="UP000051686">
    <property type="component" value="Unassembled WGS sequence"/>
</dbReference>
<dbReference type="PROSITE" id="PS51482">
    <property type="entry name" value="DEGV"/>
    <property type="match status" value="1"/>
</dbReference>
<keyword evidence="3" id="KW-1185">Reference proteome</keyword>
<name>A0A0R1MGZ4_9LACO</name>
<dbReference type="InterPro" id="IPR050270">
    <property type="entry name" value="DegV_domain_contain"/>
</dbReference>
<evidence type="ECO:0000313" key="2">
    <source>
        <dbReference type="EMBL" id="KRL05188.1"/>
    </source>
</evidence>
<keyword evidence="1" id="KW-0446">Lipid-binding</keyword>
<organism evidence="2 3">
    <name type="scientific">Liquorilactobacillus oeni DSM 19972</name>
    <dbReference type="NCBI Taxonomy" id="1423777"/>
    <lineage>
        <taxon>Bacteria</taxon>
        <taxon>Bacillati</taxon>
        <taxon>Bacillota</taxon>
        <taxon>Bacilli</taxon>
        <taxon>Lactobacillales</taxon>
        <taxon>Lactobacillaceae</taxon>
        <taxon>Liquorilactobacillus</taxon>
    </lineage>
</organism>
<protein>
    <submittedName>
        <fullName evidence="2">DegV family protein</fullName>
    </submittedName>
</protein>
<dbReference type="PANTHER" id="PTHR33434">
    <property type="entry name" value="DEGV DOMAIN-CONTAINING PROTEIN DR_1986-RELATED"/>
    <property type="match status" value="1"/>
</dbReference>
<evidence type="ECO:0000313" key="3">
    <source>
        <dbReference type="Proteomes" id="UP000051686"/>
    </source>
</evidence>
<dbReference type="InterPro" id="IPR043168">
    <property type="entry name" value="DegV_C"/>
</dbReference>
<dbReference type="SUPFAM" id="SSF82549">
    <property type="entry name" value="DAK1/DegV-like"/>
    <property type="match status" value="1"/>
</dbReference>
<dbReference type="Gene3D" id="3.30.1180.10">
    <property type="match status" value="1"/>
</dbReference>